<dbReference type="HOGENOM" id="CLU_046404_7_2_3"/>
<protein>
    <recommendedName>
        <fullName evidence="3">Transposase IS4-like domain-containing protein</fullName>
    </recommendedName>
</protein>
<evidence type="ECO:0008006" key="3">
    <source>
        <dbReference type="Google" id="ProtNLM"/>
    </source>
</evidence>
<dbReference type="eggNOG" id="COG5433">
    <property type="taxonomic scope" value="Bacteria"/>
</dbReference>
<organism evidence="1 2">
    <name type="scientific">Moorena producens 3L</name>
    <dbReference type="NCBI Taxonomy" id="489825"/>
    <lineage>
        <taxon>Bacteria</taxon>
        <taxon>Bacillati</taxon>
        <taxon>Cyanobacteriota</taxon>
        <taxon>Cyanophyceae</taxon>
        <taxon>Coleofasciculales</taxon>
        <taxon>Coleofasciculaceae</taxon>
        <taxon>Moorena</taxon>
    </lineage>
</organism>
<sequence length="92" mass="10581">MVIRTRDLWNKTTREVMFYLTSLPPHAQKLGKAIRKHWSIENQLHWVLDVTFGEDGSRIGTGHTPQNMALLKRARVSIYSILKQAINVALVN</sequence>
<dbReference type="InterPro" id="IPR047647">
    <property type="entry name" value="ISAs1_transpos"/>
</dbReference>
<proteinExistence type="predicted"/>
<dbReference type="PANTHER" id="PTHR30298:SF0">
    <property type="entry name" value="PROTEIN YBFL-RELATED"/>
    <property type="match status" value="1"/>
</dbReference>
<accession>F4XJ37</accession>
<dbReference type="EMBL" id="GL890820">
    <property type="protein sequence ID" value="EGJ35494.1"/>
    <property type="molecule type" value="Genomic_DNA"/>
</dbReference>
<dbReference type="Proteomes" id="UP000003959">
    <property type="component" value="Unassembled WGS sequence"/>
</dbReference>
<evidence type="ECO:0000313" key="2">
    <source>
        <dbReference type="Proteomes" id="UP000003959"/>
    </source>
</evidence>
<dbReference type="PANTHER" id="PTHR30298">
    <property type="entry name" value="H REPEAT-ASSOCIATED PREDICTED TRANSPOSASE"/>
    <property type="match status" value="1"/>
</dbReference>
<dbReference type="RefSeq" id="WP_008178297.1">
    <property type="nucleotide sequence ID" value="NZ_MKZR01000001.1"/>
</dbReference>
<reference evidence="2" key="1">
    <citation type="journal article" date="2011" name="Proc. Natl. Acad. Sci. U.S.A.">
        <title>Genomic insights into the physiology and ecology of the marine filamentous cyanobacterium Lyngbya majuscula.</title>
        <authorList>
            <person name="Jones A.C."/>
            <person name="Monroe E.A."/>
            <person name="Podell S."/>
            <person name="Hess W.R."/>
            <person name="Klages S."/>
            <person name="Esquenazi E."/>
            <person name="Niessen S."/>
            <person name="Hoover H."/>
            <person name="Rothmann M."/>
            <person name="Lasken R.S."/>
            <person name="Yates J.R.III."/>
            <person name="Reinhardt R."/>
            <person name="Kube M."/>
            <person name="Burkart M.D."/>
            <person name="Allen E.E."/>
            <person name="Dorrestein P.C."/>
            <person name="Gerwick W.H."/>
            <person name="Gerwick L."/>
        </authorList>
    </citation>
    <scope>NUCLEOTIDE SEQUENCE [LARGE SCALE GENOMIC DNA]</scope>
    <source>
        <strain evidence="2">3L</strain>
    </source>
</reference>
<gene>
    <name evidence="1" type="ORF">LYNGBM3L_04320</name>
</gene>
<name>F4XJ37_9CYAN</name>
<keyword evidence="2" id="KW-1185">Reference proteome</keyword>
<dbReference type="AlphaFoldDB" id="F4XJ37"/>
<dbReference type="InterPro" id="IPR051698">
    <property type="entry name" value="Transposase_11-like"/>
</dbReference>
<dbReference type="NCBIfam" id="NF033564">
    <property type="entry name" value="transpos_ISAs1"/>
    <property type="match status" value="1"/>
</dbReference>
<evidence type="ECO:0000313" key="1">
    <source>
        <dbReference type="EMBL" id="EGJ35494.1"/>
    </source>
</evidence>